<dbReference type="InterPro" id="IPR008018">
    <property type="entry name" value="Phage_tail_attach_FII"/>
</dbReference>
<reference evidence="1 2" key="2">
    <citation type="submission" date="2014-10" db="EMBL/GenBank/DDBJ databases">
        <title>Paracoccus sanguinis sp. nov., isolated from clinical specimens of New York State patients.</title>
        <authorList>
            <person name="Mingle L.A."/>
            <person name="Cole J.A."/>
            <person name="Lapierre P."/>
            <person name="Musser K.A."/>
        </authorList>
    </citation>
    <scope>NUCLEOTIDE SEQUENCE [LARGE SCALE GENOMIC DNA]</scope>
    <source>
        <strain evidence="1 2">5503</strain>
    </source>
</reference>
<dbReference type="EMBL" id="JRKQ01000005">
    <property type="protein sequence ID" value="KGJ23428.1"/>
    <property type="molecule type" value="Genomic_DNA"/>
</dbReference>
<protein>
    <recommendedName>
        <fullName evidence="3">Head-tail adaptor protein</fullName>
    </recommendedName>
</protein>
<gene>
    <name evidence="1" type="ORF">IX56_02055</name>
</gene>
<comment type="caution">
    <text evidence="1">The sequence shown here is derived from an EMBL/GenBank/DDBJ whole genome shotgun (WGS) entry which is preliminary data.</text>
</comment>
<sequence>MSAFATAATRIFADPNMAVDATWLPGGVRPGSTIRAIRKSSDELTSYGGARVWSETVRIDVMAAETPSIQSGDCIVIGGETFEVQGEPIRDRERLIVTLDLRPI</sequence>
<evidence type="ECO:0008006" key="3">
    <source>
        <dbReference type="Google" id="ProtNLM"/>
    </source>
</evidence>
<proteinExistence type="predicted"/>
<dbReference type="RefSeq" id="WP_036707008.1">
    <property type="nucleotide sequence ID" value="NZ_JRKQ01000005.1"/>
</dbReference>
<dbReference type="Proteomes" id="UP000029858">
    <property type="component" value="Unassembled WGS sequence"/>
</dbReference>
<dbReference type="AlphaFoldDB" id="A0A099GMW3"/>
<reference evidence="1 2" key="1">
    <citation type="submission" date="2014-09" db="EMBL/GenBank/DDBJ databases">
        <authorList>
            <person name="McGinnis J.M."/>
            <person name="Wolfgang W.J."/>
        </authorList>
    </citation>
    <scope>NUCLEOTIDE SEQUENCE [LARGE SCALE GENOMIC DNA]</scope>
    <source>
        <strain evidence="1 2">5503</strain>
    </source>
</reference>
<dbReference type="Pfam" id="PF05354">
    <property type="entry name" value="Phage_attach"/>
    <property type="match status" value="1"/>
</dbReference>
<dbReference type="GO" id="GO:0019068">
    <property type="term" value="P:virion assembly"/>
    <property type="evidence" value="ECO:0007669"/>
    <property type="project" value="InterPro"/>
</dbReference>
<organism evidence="1 2">
    <name type="scientific">Paracoccus sanguinis</name>
    <dbReference type="NCBI Taxonomy" id="1545044"/>
    <lineage>
        <taxon>Bacteria</taxon>
        <taxon>Pseudomonadati</taxon>
        <taxon>Pseudomonadota</taxon>
        <taxon>Alphaproteobacteria</taxon>
        <taxon>Rhodobacterales</taxon>
        <taxon>Paracoccaceae</taxon>
        <taxon>Paracoccus</taxon>
    </lineage>
</organism>
<accession>A0A099GMW3</accession>
<evidence type="ECO:0000313" key="2">
    <source>
        <dbReference type="Proteomes" id="UP000029858"/>
    </source>
</evidence>
<name>A0A099GMW3_9RHOB</name>
<evidence type="ECO:0000313" key="1">
    <source>
        <dbReference type="EMBL" id="KGJ23428.1"/>
    </source>
</evidence>